<evidence type="ECO:0000259" key="5">
    <source>
        <dbReference type="Pfam" id="PF00462"/>
    </source>
</evidence>
<dbReference type="InterPro" id="IPR036249">
    <property type="entry name" value="Thioredoxin-like_sf"/>
</dbReference>
<protein>
    <recommendedName>
        <fullName evidence="4">Glutaredoxin</fullName>
    </recommendedName>
</protein>
<dbReference type="EMBL" id="VCQT01000038">
    <property type="protein sequence ID" value="TMW11884.1"/>
    <property type="molecule type" value="Genomic_DNA"/>
</dbReference>
<accession>A0ABY2XJ12</accession>
<dbReference type="InterPro" id="IPR011900">
    <property type="entry name" value="GRX_bact"/>
</dbReference>
<comment type="caution">
    <text evidence="6">The sequence shown here is derived from an EMBL/GenBank/DDBJ whole genome shotgun (WGS) entry which is preliminary data.</text>
</comment>
<evidence type="ECO:0000256" key="1">
    <source>
        <dbReference type="ARBA" id="ARBA00007787"/>
    </source>
</evidence>
<evidence type="ECO:0000256" key="4">
    <source>
        <dbReference type="RuleBase" id="RU364065"/>
    </source>
</evidence>
<name>A0ABY2XJ12_9GAMM</name>
<reference evidence="6 7" key="1">
    <citation type="submission" date="2019-05" db="EMBL/GenBank/DDBJ databases">
        <title>Genome of Alcanivorax gelatiniphagus, an oil degrading marine bacteria.</title>
        <authorList>
            <person name="Kwon K.K."/>
        </authorList>
    </citation>
    <scope>NUCLEOTIDE SEQUENCE [LARGE SCALE GENOMIC DNA]</scope>
    <source>
        <strain evidence="6 7">MEBiC 08158</strain>
    </source>
</reference>
<evidence type="ECO:0000313" key="7">
    <source>
        <dbReference type="Proteomes" id="UP000739180"/>
    </source>
</evidence>
<dbReference type="CDD" id="cd03418">
    <property type="entry name" value="GRX_GRXb_1_3_like"/>
    <property type="match status" value="1"/>
</dbReference>
<keyword evidence="4" id="KW-0676">Redox-active center</keyword>
<evidence type="ECO:0000313" key="6">
    <source>
        <dbReference type="EMBL" id="TMW11884.1"/>
    </source>
</evidence>
<dbReference type="InterPro" id="IPR014025">
    <property type="entry name" value="Glutaredoxin_subgr"/>
</dbReference>
<gene>
    <name evidence="6" type="primary">grxC</name>
    <name evidence="6" type="ORF">FGS76_12705</name>
</gene>
<dbReference type="PROSITE" id="PS51354">
    <property type="entry name" value="GLUTAREDOXIN_2"/>
    <property type="match status" value="1"/>
</dbReference>
<evidence type="ECO:0000256" key="2">
    <source>
        <dbReference type="ARBA" id="ARBA00022448"/>
    </source>
</evidence>
<organism evidence="6 7">
    <name type="scientific">Alloalcanivorax gelatiniphagus</name>
    <dbReference type="NCBI Taxonomy" id="1194167"/>
    <lineage>
        <taxon>Bacteria</taxon>
        <taxon>Pseudomonadati</taxon>
        <taxon>Pseudomonadota</taxon>
        <taxon>Gammaproteobacteria</taxon>
        <taxon>Oceanospirillales</taxon>
        <taxon>Alcanivoracaceae</taxon>
        <taxon>Alloalcanivorax</taxon>
    </lineage>
</organism>
<dbReference type="PANTHER" id="PTHR45694">
    <property type="entry name" value="GLUTAREDOXIN 2"/>
    <property type="match status" value="1"/>
</dbReference>
<dbReference type="PRINTS" id="PR00160">
    <property type="entry name" value="GLUTAREDOXIN"/>
</dbReference>
<comment type="similarity">
    <text evidence="1 4">Belongs to the glutaredoxin family.</text>
</comment>
<sequence length="86" mass="9510">MSVTVTFYSTAWCPFCVRAKRLLAAKGATVHEIDVDREPGARQEMMARSGRRTVPQIWIGDRHVGGCDELFALERAGELDSLLTAS</sequence>
<evidence type="ECO:0000256" key="3">
    <source>
        <dbReference type="ARBA" id="ARBA00022982"/>
    </source>
</evidence>
<keyword evidence="2 4" id="KW-0813">Transport</keyword>
<dbReference type="NCBIfam" id="TIGR02181">
    <property type="entry name" value="GRX_bact"/>
    <property type="match status" value="1"/>
</dbReference>
<comment type="function">
    <text evidence="4">Has a glutathione-disulfide oxidoreductase activity in the presence of NADPH and glutathione reductase. Reduces low molecular weight disulfides and proteins.</text>
</comment>
<dbReference type="Pfam" id="PF00462">
    <property type="entry name" value="Glutaredoxin"/>
    <property type="match status" value="1"/>
</dbReference>
<dbReference type="PANTHER" id="PTHR45694:SF18">
    <property type="entry name" value="GLUTAREDOXIN-1-RELATED"/>
    <property type="match status" value="1"/>
</dbReference>
<keyword evidence="4" id="KW-0963">Cytoplasm</keyword>
<proteinExistence type="inferred from homology"/>
<dbReference type="Gene3D" id="3.40.30.10">
    <property type="entry name" value="Glutaredoxin"/>
    <property type="match status" value="1"/>
</dbReference>
<dbReference type="Proteomes" id="UP000739180">
    <property type="component" value="Unassembled WGS sequence"/>
</dbReference>
<feature type="domain" description="Glutaredoxin" evidence="5">
    <location>
        <begin position="5"/>
        <end position="64"/>
    </location>
</feature>
<dbReference type="SUPFAM" id="SSF52833">
    <property type="entry name" value="Thioredoxin-like"/>
    <property type="match status" value="1"/>
</dbReference>
<dbReference type="InterPro" id="IPR002109">
    <property type="entry name" value="Glutaredoxin"/>
</dbReference>
<keyword evidence="7" id="KW-1185">Reference proteome</keyword>
<keyword evidence="3 4" id="KW-0249">Electron transport</keyword>